<organism evidence="1 2">
    <name type="scientific">Brassica napus</name>
    <name type="common">Rape</name>
    <dbReference type="NCBI Taxonomy" id="3708"/>
    <lineage>
        <taxon>Eukaryota</taxon>
        <taxon>Viridiplantae</taxon>
        <taxon>Streptophyta</taxon>
        <taxon>Embryophyta</taxon>
        <taxon>Tracheophyta</taxon>
        <taxon>Spermatophyta</taxon>
        <taxon>Magnoliopsida</taxon>
        <taxon>eudicotyledons</taxon>
        <taxon>Gunneridae</taxon>
        <taxon>Pentapetalae</taxon>
        <taxon>rosids</taxon>
        <taxon>malvids</taxon>
        <taxon>Brassicales</taxon>
        <taxon>Brassicaceae</taxon>
        <taxon>Brassiceae</taxon>
        <taxon>Brassica</taxon>
    </lineage>
</organism>
<dbReference type="EMBL" id="JAGKQM010000010">
    <property type="protein sequence ID" value="KAH0906658.1"/>
    <property type="molecule type" value="Genomic_DNA"/>
</dbReference>
<comment type="caution">
    <text evidence="1">The sequence shown here is derived from an EMBL/GenBank/DDBJ whole genome shotgun (WGS) entry which is preliminary data.</text>
</comment>
<sequence length="89" mass="10255">GLRSVHPSSTRGLTQQHSVRNMLFEYIHGVGTGQSYGKFTMTSSISVVEKMVPWPKNLGSRKVTSFYEATTSQDQDEKINFRRNKWRIF</sequence>
<evidence type="ECO:0000313" key="1">
    <source>
        <dbReference type="EMBL" id="KAH0906658.1"/>
    </source>
</evidence>
<feature type="non-terminal residue" evidence="1">
    <location>
        <position position="1"/>
    </location>
</feature>
<dbReference type="Proteomes" id="UP000824890">
    <property type="component" value="Unassembled WGS sequence"/>
</dbReference>
<proteinExistence type="predicted"/>
<reference evidence="1 2" key="1">
    <citation type="submission" date="2021-05" db="EMBL/GenBank/DDBJ databases">
        <title>Genome Assembly of Synthetic Allotetraploid Brassica napus Reveals Homoeologous Exchanges between Subgenomes.</title>
        <authorList>
            <person name="Davis J.T."/>
        </authorList>
    </citation>
    <scope>NUCLEOTIDE SEQUENCE [LARGE SCALE GENOMIC DNA]</scope>
    <source>
        <strain evidence="2">cv. Da-Ae</strain>
        <tissue evidence="1">Seedling</tissue>
    </source>
</reference>
<protein>
    <submittedName>
        <fullName evidence="1">Uncharacterized protein</fullName>
    </submittedName>
</protein>
<accession>A0ABQ8BPG0</accession>
<evidence type="ECO:0000313" key="2">
    <source>
        <dbReference type="Proteomes" id="UP000824890"/>
    </source>
</evidence>
<keyword evidence="2" id="KW-1185">Reference proteome</keyword>
<name>A0ABQ8BPG0_BRANA</name>
<gene>
    <name evidence="1" type="ORF">HID58_038485</name>
</gene>